<organism evidence="1 2">
    <name type="scientific">Jejuia spongiicola</name>
    <dbReference type="NCBI Taxonomy" id="2942207"/>
    <lineage>
        <taxon>Bacteria</taxon>
        <taxon>Pseudomonadati</taxon>
        <taxon>Bacteroidota</taxon>
        <taxon>Flavobacteriia</taxon>
        <taxon>Flavobacteriales</taxon>
        <taxon>Flavobacteriaceae</taxon>
        <taxon>Jejuia</taxon>
    </lineage>
</organism>
<dbReference type="InterPro" id="IPR019734">
    <property type="entry name" value="TPR_rpt"/>
</dbReference>
<keyword evidence="2" id="KW-1185">Reference proteome</keyword>
<evidence type="ECO:0008006" key="3">
    <source>
        <dbReference type="Google" id="ProtNLM"/>
    </source>
</evidence>
<proteinExistence type="predicted"/>
<comment type="caution">
    <text evidence="1">The sequence shown here is derived from an EMBL/GenBank/DDBJ whole genome shotgun (WGS) entry which is preliminary data.</text>
</comment>
<dbReference type="PANTHER" id="PTHR45588:SF1">
    <property type="entry name" value="WW DOMAIN-CONTAINING PROTEIN"/>
    <property type="match status" value="1"/>
</dbReference>
<dbReference type="SUPFAM" id="SSF48452">
    <property type="entry name" value="TPR-like"/>
    <property type="match status" value="1"/>
</dbReference>
<dbReference type="EMBL" id="JAMFLZ010000003">
    <property type="protein sequence ID" value="MCL6295199.1"/>
    <property type="molecule type" value="Genomic_DNA"/>
</dbReference>
<dbReference type="InterPro" id="IPR011990">
    <property type="entry name" value="TPR-like_helical_dom_sf"/>
</dbReference>
<dbReference type="Gene3D" id="1.25.40.10">
    <property type="entry name" value="Tetratricopeptide repeat domain"/>
    <property type="match status" value="2"/>
</dbReference>
<dbReference type="PANTHER" id="PTHR45588">
    <property type="entry name" value="TPR DOMAIN-CONTAINING PROTEIN"/>
    <property type="match status" value="1"/>
</dbReference>
<dbReference type="SMART" id="SM00028">
    <property type="entry name" value="TPR"/>
    <property type="match status" value="2"/>
</dbReference>
<accession>A0ABT0QDX7</accession>
<dbReference type="Proteomes" id="UP001165381">
    <property type="component" value="Unassembled WGS sequence"/>
</dbReference>
<evidence type="ECO:0000313" key="2">
    <source>
        <dbReference type="Proteomes" id="UP001165381"/>
    </source>
</evidence>
<dbReference type="RefSeq" id="WP_249972930.1">
    <property type="nucleotide sequence ID" value="NZ_JAMFLZ010000003.1"/>
</dbReference>
<dbReference type="PROSITE" id="PS51257">
    <property type="entry name" value="PROKAR_LIPOPROTEIN"/>
    <property type="match status" value="1"/>
</dbReference>
<sequence length="575" mass="65218">MKKGILILISLSLFLSCKNNKSTEESILISKSPPSSKYTCVPQVTDSEWYKKDNIAPLLEGYDAINYPITTDNVLVQRYFNQGMTLAYGFNHAEAARSFYYATKLDPTCAMAFWGYAYVLGPNYNAGMEDDNYQRAYQAIQKAIELSSNATKKEKDFIKVMALRYASEPPEDRTDLDTQYSNALKKLYDKYPDDTEISTLYAESLMNLHPWDLNEKDGTEKPWTVEIVSLLEKLIAQNPKHPGAHHFYIHAVEASKTPERSDASAKLFDEGLVSGSGHLLHMPSHTYIRTGEYHKGTLSNIAAVKADSTYVTTCHAQGAYPLGYYPHNYHFMAATATLEGNSHWAMIGANKVSEHVHPEIMKQPGWGTLQHYYTIPYYVAVKFKKWDDILNMKLETYDLNYPKAIKHYAEGMAHLGKGDLNKAKAELEALKILTENESLKDVTIWGINSVYDLVIIASKVLDAEILASESVKNYKASIVLLKEAVAMEDALNYNEPPDWFFSIRHHLGKVLILNGQKRLAIKIYQEDLDRLPKNGWAYHGLKQAYSDLGDLKNVYKIDELIAKSWKHADFEIEIN</sequence>
<protein>
    <recommendedName>
        <fullName evidence="3">Tetratricopeptide repeat protein</fullName>
    </recommendedName>
</protein>
<name>A0ABT0QDX7_9FLAO</name>
<gene>
    <name evidence="1" type="ORF">M3P09_09350</name>
</gene>
<reference evidence="1" key="1">
    <citation type="submission" date="2022-05" db="EMBL/GenBank/DDBJ databases">
        <authorList>
            <person name="Park J.-S."/>
        </authorList>
    </citation>
    <scope>NUCLEOTIDE SEQUENCE</scope>
    <source>
        <strain evidence="1">2012CJ34-3</strain>
    </source>
</reference>
<evidence type="ECO:0000313" key="1">
    <source>
        <dbReference type="EMBL" id="MCL6295199.1"/>
    </source>
</evidence>